<dbReference type="AlphaFoldDB" id="A0A238D7G5"/>
<sequence>MHADASTAGLAHSDTTGMGQGWNNPVPGRALASIMTTEDLKTQFRQQSQAALSLDIAYIGVVNGLFSALHRLGRSTPQALAQASSMDEGYVLRWCDAAFAFGYLDADGETLTLTRMGEAMRPDAPDTLMPMAVQSVLSAHMAERAAGLMRTGERPGESVLAERATVLPWFGPMLEASFGPLFEHTICPAISAFAEVDARGGLAVDLGCGNGWYLRALARRCPKLRGLGLDGFAENIAQATARAAAEGLERRLAFETGDIHDFKLDEAADLIAMNRALHHVWEKDAAGIFAWLRDHLKPGGYAAIWEPAWPDDRQALRDPARKGLTFQNLSEHIQGNHLLRPQDIADAFAKVGMRARIHLFAGGNEAMVVAQR</sequence>
<feature type="domain" description="Methyltransferase" evidence="2">
    <location>
        <begin position="204"/>
        <end position="300"/>
    </location>
</feature>
<organism evidence="3 4">
    <name type="scientific">Thiomonas delicata</name>
    <name type="common">Thiomonas cuprina</name>
    <dbReference type="NCBI Taxonomy" id="364030"/>
    <lineage>
        <taxon>Bacteria</taxon>
        <taxon>Pseudomonadati</taxon>
        <taxon>Pseudomonadota</taxon>
        <taxon>Betaproteobacteria</taxon>
        <taxon>Burkholderiales</taxon>
        <taxon>Thiomonas</taxon>
    </lineage>
</organism>
<dbReference type="Gene3D" id="1.10.10.10">
    <property type="entry name" value="Winged helix-like DNA-binding domain superfamily/Winged helix DNA-binding domain"/>
    <property type="match status" value="1"/>
</dbReference>
<dbReference type="GO" id="GO:0008168">
    <property type="term" value="F:methyltransferase activity"/>
    <property type="evidence" value="ECO:0007669"/>
    <property type="project" value="UniProtKB-KW"/>
</dbReference>
<dbReference type="CDD" id="cd02440">
    <property type="entry name" value="AdoMet_MTases"/>
    <property type="match status" value="1"/>
</dbReference>
<reference evidence="3 4" key="1">
    <citation type="submission" date="2016-06" db="EMBL/GenBank/DDBJ databases">
        <authorList>
            <person name="Kjaerup R.B."/>
            <person name="Dalgaard T.S."/>
            <person name="Juul-Madsen H.R."/>
        </authorList>
    </citation>
    <scope>NUCLEOTIDE SEQUENCE [LARGE SCALE GENOMIC DNA]</scope>
    <source>
        <strain evidence="3 4">DSM 16361</strain>
    </source>
</reference>
<evidence type="ECO:0000259" key="2">
    <source>
        <dbReference type="Pfam" id="PF13649"/>
    </source>
</evidence>
<dbReference type="EMBL" id="FLMQ01000056">
    <property type="protein sequence ID" value="SBP89256.1"/>
    <property type="molecule type" value="Genomic_DNA"/>
</dbReference>
<dbReference type="GO" id="GO:0032259">
    <property type="term" value="P:methylation"/>
    <property type="evidence" value="ECO:0007669"/>
    <property type="project" value="UniProtKB-KW"/>
</dbReference>
<dbReference type="Proteomes" id="UP000214566">
    <property type="component" value="Unassembled WGS sequence"/>
</dbReference>
<feature type="compositionally biased region" description="Polar residues" evidence="1">
    <location>
        <begin position="13"/>
        <end position="22"/>
    </location>
</feature>
<feature type="region of interest" description="Disordered" evidence="1">
    <location>
        <begin position="1"/>
        <end position="22"/>
    </location>
</feature>
<evidence type="ECO:0000256" key="1">
    <source>
        <dbReference type="SAM" id="MobiDB-lite"/>
    </source>
</evidence>
<dbReference type="Pfam" id="PF13649">
    <property type="entry name" value="Methyltransf_25"/>
    <property type="match status" value="1"/>
</dbReference>
<dbReference type="InterPro" id="IPR053173">
    <property type="entry name" value="SAM-binding_MTase"/>
</dbReference>
<name>A0A238D7G5_THIDL</name>
<gene>
    <name evidence="3" type="ORF">THIARS_70876</name>
</gene>
<dbReference type="Gene3D" id="3.40.50.150">
    <property type="entry name" value="Vaccinia Virus protein VP39"/>
    <property type="match status" value="1"/>
</dbReference>
<keyword evidence="4" id="KW-1185">Reference proteome</keyword>
<dbReference type="InterPro" id="IPR029063">
    <property type="entry name" value="SAM-dependent_MTases_sf"/>
</dbReference>
<dbReference type="PANTHER" id="PTHR45128">
    <property type="entry name" value="METHYLTRANSFERASE TYPE 11"/>
    <property type="match status" value="1"/>
</dbReference>
<dbReference type="SUPFAM" id="SSF53335">
    <property type="entry name" value="S-adenosyl-L-methionine-dependent methyltransferases"/>
    <property type="match status" value="1"/>
</dbReference>
<dbReference type="InterPro" id="IPR041698">
    <property type="entry name" value="Methyltransf_25"/>
</dbReference>
<keyword evidence="3" id="KW-0808">Transferase</keyword>
<protein>
    <submittedName>
        <fullName evidence="3">Putative S-adenosyl-L-methionine-dependent methyltransferase</fullName>
    </submittedName>
</protein>
<dbReference type="PANTHER" id="PTHR45128:SF2">
    <property type="entry name" value="METHYLTRANSFERASE DOMAIN-CONTAINING PROTEIN"/>
    <property type="match status" value="1"/>
</dbReference>
<evidence type="ECO:0000313" key="4">
    <source>
        <dbReference type="Proteomes" id="UP000214566"/>
    </source>
</evidence>
<dbReference type="InterPro" id="IPR036388">
    <property type="entry name" value="WH-like_DNA-bd_sf"/>
</dbReference>
<keyword evidence="3" id="KW-0489">Methyltransferase</keyword>
<accession>A0A238D7G5</accession>
<proteinExistence type="predicted"/>
<evidence type="ECO:0000313" key="3">
    <source>
        <dbReference type="EMBL" id="SBP89256.1"/>
    </source>
</evidence>